<evidence type="ECO:0000313" key="1">
    <source>
        <dbReference type="EMBL" id="PKR55461.1"/>
    </source>
</evidence>
<sequence>MLLGLRWTSKAKRLQLVLVEFGTRMQKMTITPMPTENKDWGFWGTARVSEYDVEMTWDTVSKWLADRLNLTALQVRDTLDSRLGRHLCDDLSSIDGGPRSPAVINTHLDRRLSKGNWKRQFQQLAR</sequence>
<gene>
    <name evidence="1" type="ORF">COO20_04645</name>
</gene>
<comment type="caution">
    <text evidence="1">The sequence shown here is derived from an EMBL/GenBank/DDBJ whole genome shotgun (WGS) entry which is preliminary data.</text>
</comment>
<evidence type="ECO:0000313" key="2">
    <source>
        <dbReference type="Proteomes" id="UP000233597"/>
    </source>
</evidence>
<dbReference type="EMBL" id="NWTK01000002">
    <property type="protein sequence ID" value="PKR55461.1"/>
    <property type="molecule type" value="Genomic_DNA"/>
</dbReference>
<dbReference type="AlphaFoldDB" id="A0A2N3KY18"/>
<reference evidence="1 2" key="1">
    <citation type="submission" date="2017-09" db="EMBL/GenBank/DDBJ databases">
        <title>Biodiversity and function of Thalassospira species in the particle-attached aromatic-hydrocarbon-degrading consortia from the surface seawater of the South China Sea.</title>
        <authorList>
            <person name="Dong C."/>
            <person name="Liu R."/>
            <person name="Shao Z."/>
        </authorList>
    </citation>
    <scope>NUCLEOTIDE SEQUENCE [LARGE SCALE GENOMIC DNA]</scope>
    <source>
        <strain evidence="1 2">CSC1P2</strain>
    </source>
</reference>
<accession>A0A2N3KY18</accession>
<organism evidence="1 2">
    <name type="scientific">Thalassospira marina</name>
    <dbReference type="NCBI Taxonomy" id="2048283"/>
    <lineage>
        <taxon>Bacteria</taxon>
        <taxon>Pseudomonadati</taxon>
        <taxon>Pseudomonadota</taxon>
        <taxon>Alphaproteobacteria</taxon>
        <taxon>Rhodospirillales</taxon>
        <taxon>Thalassospiraceae</taxon>
        <taxon>Thalassospira</taxon>
    </lineage>
</organism>
<dbReference type="Proteomes" id="UP000233597">
    <property type="component" value="Unassembled WGS sequence"/>
</dbReference>
<name>A0A2N3KY18_9PROT</name>
<protein>
    <submittedName>
        <fullName evidence="1">Uncharacterized protein</fullName>
    </submittedName>
</protein>
<proteinExistence type="predicted"/>